<dbReference type="InterPro" id="IPR049058">
    <property type="entry name" value="NAD_Glu_DH_HM2"/>
</dbReference>
<accession>A0A345ZZY6</accession>
<dbReference type="Pfam" id="PF21077">
    <property type="entry name" value="GDH_ACT3"/>
    <property type="match status" value="1"/>
</dbReference>
<feature type="domain" description="NAD-specific glutamate dehydrogenase C-terminal" evidence="3">
    <location>
        <begin position="1266"/>
        <end position="1596"/>
    </location>
</feature>
<dbReference type="Pfam" id="PF21075">
    <property type="entry name" value="GDH_ACT1"/>
    <property type="match status" value="1"/>
</dbReference>
<evidence type="ECO:0000259" key="2">
    <source>
        <dbReference type="Pfam" id="PF05088"/>
    </source>
</evidence>
<dbReference type="PANTHER" id="PTHR43403">
    <property type="entry name" value="NAD-SPECIFIC GLUTAMATE DEHYDROGENASE"/>
    <property type="match status" value="1"/>
</dbReference>
<dbReference type="EMBL" id="CP031417">
    <property type="protein sequence ID" value="AXK82483.1"/>
    <property type="molecule type" value="Genomic_DNA"/>
</dbReference>
<feature type="domain" description="NAD-glutamate dehydrogenase N-terminal ACT1" evidence="4">
    <location>
        <begin position="36"/>
        <end position="172"/>
    </location>
</feature>
<proteinExistence type="predicted"/>
<feature type="domain" description="NAD-glutamate dehydrogenase ACT2" evidence="5">
    <location>
        <begin position="402"/>
        <end position="491"/>
    </location>
</feature>
<dbReference type="GO" id="GO:0004069">
    <property type="term" value="F:L-aspartate:2-oxoglutarate aminotransferase activity"/>
    <property type="evidence" value="ECO:0007669"/>
    <property type="project" value="InterPro"/>
</dbReference>
<dbReference type="GO" id="GO:0004352">
    <property type="term" value="F:glutamate dehydrogenase (NAD+) activity"/>
    <property type="evidence" value="ECO:0007669"/>
    <property type="project" value="InterPro"/>
</dbReference>
<dbReference type="InterPro" id="IPR048381">
    <property type="entry name" value="GDH_C"/>
</dbReference>
<evidence type="ECO:0000259" key="5">
    <source>
        <dbReference type="Pfam" id="PF21076"/>
    </source>
</evidence>
<dbReference type="InterPro" id="IPR049059">
    <property type="entry name" value="NAD_Glu_DH_HM1"/>
</dbReference>
<dbReference type="GO" id="GO:0006538">
    <property type="term" value="P:L-glutamate catabolic process"/>
    <property type="evidence" value="ECO:0007669"/>
    <property type="project" value="InterPro"/>
</dbReference>
<dbReference type="InterPro" id="IPR046346">
    <property type="entry name" value="Aminoacid_DH-like_N_sf"/>
</dbReference>
<dbReference type="Pfam" id="PF21078">
    <property type="entry name" value="GDH_HM3"/>
    <property type="match status" value="1"/>
</dbReference>
<dbReference type="PIRSF" id="PIRSF036761">
    <property type="entry name" value="GDH_Mll4104"/>
    <property type="match status" value="1"/>
</dbReference>
<dbReference type="RefSeq" id="WP_115692862.1">
    <property type="nucleotide sequence ID" value="NZ_CP031417.1"/>
</dbReference>
<dbReference type="InterPro" id="IPR024727">
    <property type="entry name" value="NAD_Glu_DH_N_ACT1"/>
</dbReference>
<dbReference type="PANTHER" id="PTHR43403:SF1">
    <property type="entry name" value="NAD-SPECIFIC GLUTAMATE DEHYDROGENASE"/>
    <property type="match status" value="1"/>
</dbReference>
<dbReference type="SUPFAM" id="SSF53223">
    <property type="entry name" value="Aminoacid dehydrogenase-like, N-terminal domain"/>
    <property type="match status" value="1"/>
</dbReference>
<feature type="domain" description="NAD-glutamate dehydrogenase catalytic" evidence="2">
    <location>
        <begin position="725"/>
        <end position="1219"/>
    </location>
</feature>
<reference evidence="7 8" key="1">
    <citation type="submission" date="2018-07" db="EMBL/GenBank/DDBJ databases">
        <authorList>
            <person name="Quirk P.G."/>
            <person name="Krulwich T.A."/>
        </authorList>
    </citation>
    <scope>NUCLEOTIDE SEQUENCE [LARGE SCALE GENOMIC DNA]</scope>
    <source>
        <strain evidence="7 8">CC-BB4</strain>
    </source>
</reference>
<evidence type="ECO:0000313" key="7">
    <source>
        <dbReference type="EMBL" id="AXK82483.1"/>
    </source>
</evidence>
<evidence type="ECO:0000313" key="8">
    <source>
        <dbReference type="Proteomes" id="UP000254889"/>
    </source>
</evidence>
<dbReference type="Pfam" id="PF05088">
    <property type="entry name" value="Bac_GDH_CD"/>
    <property type="match status" value="1"/>
</dbReference>
<dbReference type="InterPro" id="IPR049062">
    <property type="entry name" value="NAD_Glu_DH_ACT2"/>
</dbReference>
<dbReference type="Pfam" id="PF21073">
    <property type="entry name" value="GDH_HM1"/>
    <property type="match status" value="1"/>
</dbReference>
<dbReference type="SUPFAM" id="SSF51735">
    <property type="entry name" value="NAD(P)-binding Rossmann-fold domains"/>
    <property type="match status" value="1"/>
</dbReference>
<keyword evidence="1" id="KW-0560">Oxidoreductase</keyword>
<dbReference type="Pfam" id="PF21076">
    <property type="entry name" value="GDH_ACT2"/>
    <property type="match status" value="1"/>
</dbReference>
<dbReference type="InterPro" id="IPR028971">
    <property type="entry name" value="NAD-GDH_cat"/>
</dbReference>
<dbReference type="InterPro" id="IPR007780">
    <property type="entry name" value="NAD_Glu_DH_bac"/>
</dbReference>
<evidence type="ECO:0000256" key="1">
    <source>
        <dbReference type="ARBA" id="ARBA00023002"/>
    </source>
</evidence>
<dbReference type="KEGG" id="ptaw:DW352_19335"/>
<dbReference type="Proteomes" id="UP000254889">
    <property type="component" value="Chromosome"/>
</dbReference>
<keyword evidence="8" id="KW-1185">Reference proteome</keyword>
<dbReference type="InterPro" id="IPR049056">
    <property type="entry name" value="NAD_Glu_DH_HM3"/>
</dbReference>
<dbReference type="OrthoDB" id="9758052at2"/>
<dbReference type="Gene3D" id="3.40.50.720">
    <property type="entry name" value="NAD(P)-binding Rossmann-like Domain"/>
    <property type="match status" value="1"/>
</dbReference>
<evidence type="ECO:0000259" key="6">
    <source>
        <dbReference type="Pfam" id="PF21077"/>
    </source>
</evidence>
<protein>
    <submittedName>
        <fullName evidence="7">NAD-glutamate dehydrogenase</fullName>
    </submittedName>
</protein>
<gene>
    <name evidence="7" type="ORF">DW352_19335</name>
</gene>
<dbReference type="Pfam" id="PF21079">
    <property type="entry name" value="GDH_HM2"/>
    <property type="match status" value="1"/>
</dbReference>
<dbReference type="Pfam" id="PF21074">
    <property type="entry name" value="GDH_C"/>
    <property type="match status" value="1"/>
</dbReference>
<evidence type="ECO:0000259" key="4">
    <source>
        <dbReference type="Pfam" id="PF21075"/>
    </source>
</evidence>
<sequence length="1602" mass="177310">MSQELSGNEVEGLARSLIGQADTALAAAREDVPRDFAAQLFGRTVPEDIVHYGAADLARLAERAWDFLAERAPNTPKIRCATVPLTDSAERKAITVVEVVNDDMPFLVDSVMGELGERRLPVRLVAHPVFDVMRDDGKLAAFGRSDADTRESFIHIHIETVADDSLCAALVAALTTVLGEVRLAVTDWRSMRARVQNIVTELKGNPPPLPVDEIAEAIQFLQWLLDDNFTFLGLRDYTFDGKALEPDHDSALGVMRSRDLPVLKRGDETLEITPEIMAFLKEPRPLIIAKANIQARVHRRVYLDYIGVKRFDAGGRLIGEHRILGLFTSTAYTRTARSIPYLRRKIAAVEQRAGFSAAGHSGKALANVLEHYPRDELFQLDEDTLYRFALAVLQLDEHPRVRVLARRDRFDRFVSVLVYVPRERYDSDTRIRIGDYLARMFNGRVTAYYPFFPEGPLVRVHFIIGRAGGAAVDVPRAKLESDVAEIVRTWSDALNEALALANPPSRAHALYTRYREAFSGGFQEAYPATVAAGDVRTIEGLSEQRPLGVDFHHRLEEEPQTVGLKVWSYARPLPLSERVPVLENMGFRVVDERTYHIAPDGSEGVWFHDMLLERHDGGVIDLSDSGARLETSFLMVMRGLAESDGYNALTLFGGMAWRDVALIRALSRFLRQIRIAYSQDYMWATLVKHAGIAADVVELFHARFDPRAEAERVREEKQKDIGARIEEALQKVDSLDEDRILRHFVNAVDSAIRTNFYQTDADGQPKAQIAVKFESRKLIDVPLPRPLYEIFVYSPRVEGVHLRFGKVARGGIRWSDRPQDFRTEVLGLVKAQQVKNAVIVPVGAKGGFVPKLMPKSPTRDQFMAEGIATYKLFINSLLDITDNIEADGKIIPPVNVVRHEGDDPYLVVAADKGTATFSDIANGLSLEHDYWLGDAFASGGSAGYDHKVMGITARGAWESVKRHFREMDVNIHQTPFTVVGVGDMSGDVFGNGMLREDTIKLVAAFDHRDIFIDPDPDPKKAFAERKRLFDLPRSSWQDYDKSLISNGGGVYSRSSKEIKLGAEAQKLLGLGASVTPQDLMKAILKAEVDLLFFGGIGTYVRASNESDEQVGDRANDPIRIAGGDLRCKVVGEGANLGMTQRGRIEAAMAGIRLNTDAIDNSAGVNTSDVEVNIKIALSAPVRAGTLTLEDRNALLVEMTDEVARLVLRNNYQQTLALSLAQRRGMEDFGFQQRLMQILETRGELDRAVEYLPDELALAERRKRNAALTRPELSVLLAYAKLSLYSELLDSNVPDDPYLGRELNRYFPKEMSERFEDALHGHRLRREIIATQLTNSMINRGGATLIVRIADQTGASSASIAAAFAAVRNSYGLIELNSEIDTLDNKVSGKTQLALYAAVQDLLLDRLVWFLRNVDLHKGLDAIVAHYREGIAAVSGALDTALSKSARAARDAKVAELIEQRVPEALAQRIANLPALKPAPDIVQVADRAKKPLAEVTATYFATEAFFQLDRVAGAVPGIVVADYFDRLALDRALDSIGDAERRLTAAMVGNGHAGAGAVEEWIKPRHAEVERIRSAIHEIAGSGLTLSKLSVAASLLGDLARE</sequence>
<feature type="domain" description="NAD-glutamate dehydrogenase ACT3" evidence="6">
    <location>
        <begin position="547"/>
        <end position="623"/>
    </location>
</feature>
<organism evidence="7 8">
    <name type="scientific">Pseudolabrys taiwanensis</name>
    <dbReference type="NCBI Taxonomy" id="331696"/>
    <lineage>
        <taxon>Bacteria</taxon>
        <taxon>Pseudomonadati</taxon>
        <taxon>Pseudomonadota</taxon>
        <taxon>Alphaproteobacteria</taxon>
        <taxon>Hyphomicrobiales</taxon>
        <taxon>Xanthobacteraceae</taxon>
        <taxon>Pseudolabrys</taxon>
    </lineage>
</organism>
<dbReference type="InterPro" id="IPR049064">
    <property type="entry name" value="NAD_Glu_DH_ACT3"/>
</dbReference>
<name>A0A345ZZY6_9HYPH</name>
<dbReference type="InterPro" id="IPR036291">
    <property type="entry name" value="NAD(P)-bd_dom_sf"/>
</dbReference>
<evidence type="ECO:0000259" key="3">
    <source>
        <dbReference type="Pfam" id="PF21074"/>
    </source>
</evidence>